<feature type="domain" description="Methyl-accepting transducer" evidence="4">
    <location>
        <begin position="192"/>
        <end position="409"/>
    </location>
</feature>
<dbReference type="InterPro" id="IPR004089">
    <property type="entry name" value="MCPsignal_dom"/>
</dbReference>
<comment type="caution">
    <text evidence="6">The sequence shown here is derived from an EMBL/GenBank/DDBJ whole genome shotgun (WGS) entry which is preliminary data.</text>
</comment>
<accession>A0A3D9RIF2</accession>
<sequence>MSISLLEREAELEIAQELTPTATEAPTATTTYEETTAINNIEQTEAMSAVTEIGYEMLIPFIRRVPVVGIGHSCEDVIEQFAEAPDNECVVVCNEAHKPLGLVMKNRLTIIQTHRFGREIYYGKSIAKLMDKHPLVVNQHISPQYLLDLALGRDEKTLYDCVIVAEDDRYVGILTMSDLLKLSRLIQQKTVQTQVATIRGAEAMIHEIDRSVVQVHEASQHGESMSQTMLDLTLKGKNELDKVSVAFHNLSARTNVQEAQISELQDRAGAIGKVSKLIRELANQCNLLAVNATIEAARAGEHGRGFAVVADEVRKLASQTKQSADDINGLIGSILEAVKETVHLVSEGKSEADSSQLYVKEASDVFQQLFHAAAGNSSSAGEIGKLANDAYQQSQRVTEQMKQLMEDIQVR</sequence>
<evidence type="ECO:0000259" key="4">
    <source>
        <dbReference type="PROSITE" id="PS50111"/>
    </source>
</evidence>
<dbReference type="PANTHER" id="PTHR32089">
    <property type="entry name" value="METHYL-ACCEPTING CHEMOTAXIS PROTEIN MCPB"/>
    <property type="match status" value="1"/>
</dbReference>
<evidence type="ECO:0000259" key="5">
    <source>
        <dbReference type="PROSITE" id="PS51371"/>
    </source>
</evidence>
<dbReference type="InterPro" id="IPR046342">
    <property type="entry name" value="CBS_dom_sf"/>
</dbReference>
<reference evidence="6 7" key="1">
    <citation type="submission" date="2018-08" db="EMBL/GenBank/DDBJ databases">
        <title>Genomic Encyclopedia of Type Strains, Phase III (KMG-III): the genomes of soil and plant-associated and newly described type strains.</title>
        <authorList>
            <person name="Whitman W."/>
        </authorList>
    </citation>
    <scope>NUCLEOTIDE SEQUENCE [LARGE SCALE GENOMIC DNA]</scope>
    <source>
        <strain evidence="6 7">CGMCC 1.10966</strain>
    </source>
</reference>
<dbReference type="SUPFAM" id="SSF54631">
    <property type="entry name" value="CBS-domain pair"/>
    <property type="match status" value="1"/>
</dbReference>
<evidence type="ECO:0000256" key="2">
    <source>
        <dbReference type="PROSITE-ProRule" id="PRU00284"/>
    </source>
</evidence>
<keyword evidence="1 2" id="KW-0807">Transducer</keyword>
<dbReference type="GO" id="GO:0007165">
    <property type="term" value="P:signal transduction"/>
    <property type="evidence" value="ECO:0007669"/>
    <property type="project" value="UniProtKB-KW"/>
</dbReference>
<dbReference type="EMBL" id="QTTN01000023">
    <property type="protein sequence ID" value="REE78892.1"/>
    <property type="molecule type" value="Genomic_DNA"/>
</dbReference>
<organism evidence="6 7">
    <name type="scientific">Paenibacillus taihuensis</name>
    <dbReference type="NCBI Taxonomy" id="1156355"/>
    <lineage>
        <taxon>Bacteria</taxon>
        <taxon>Bacillati</taxon>
        <taxon>Bacillota</taxon>
        <taxon>Bacilli</taxon>
        <taxon>Bacillales</taxon>
        <taxon>Paenibacillaceae</taxon>
        <taxon>Paenibacillus</taxon>
    </lineage>
</organism>
<dbReference type="GO" id="GO:0016020">
    <property type="term" value="C:membrane"/>
    <property type="evidence" value="ECO:0007669"/>
    <property type="project" value="InterPro"/>
</dbReference>
<dbReference type="InterPro" id="IPR000644">
    <property type="entry name" value="CBS_dom"/>
</dbReference>
<evidence type="ECO:0000313" key="6">
    <source>
        <dbReference type="EMBL" id="REE78892.1"/>
    </source>
</evidence>
<dbReference type="AlphaFoldDB" id="A0A3D9RIF2"/>
<feature type="domain" description="CBS" evidence="5">
    <location>
        <begin position="130"/>
        <end position="191"/>
    </location>
</feature>
<evidence type="ECO:0000256" key="1">
    <source>
        <dbReference type="ARBA" id="ARBA00023224"/>
    </source>
</evidence>
<dbReference type="PROSITE" id="PS50111">
    <property type="entry name" value="CHEMOTAXIS_TRANSDUC_2"/>
    <property type="match status" value="1"/>
</dbReference>
<dbReference type="PANTHER" id="PTHR32089:SF112">
    <property type="entry name" value="LYSOZYME-LIKE PROTEIN-RELATED"/>
    <property type="match status" value="1"/>
</dbReference>
<dbReference type="Proteomes" id="UP000256304">
    <property type="component" value="Unassembled WGS sequence"/>
</dbReference>
<gene>
    <name evidence="6" type="ORF">A8990_12320</name>
</gene>
<dbReference type="PROSITE" id="PS51371">
    <property type="entry name" value="CBS"/>
    <property type="match status" value="1"/>
</dbReference>
<name>A0A3D9RIF2_9BACL</name>
<proteinExistence type="predicted"/>
<dbReference type="Pfam" id="PF00571">
    <property type="entry name" value="CBS"/>
    <property type="match status" value="1"/>
</dbReference>
<keyword evidence="7" id="KW-1185">Reference proteome</keyword>
<keyword evidence="3" id="KW-0129">CBS domain</keyword>
<protein>
    <submittedName>
        <fullName evidence="6">Methyl-accepting chemotaxis protein</fullName>
    </submittedName>
</protein>
<dbReference type="Gene3D" id="1.10.287.950">
    <property type="entry name" value="Methyl-accepting chemotaxis protein"/>
    <property type="match status" value="1"/>
</dbReference>
<dbReference type="Gene3D" id="3.10.580.10">
    <property type="entry name" value="CBS-domain"/>
    <property type="match status" value="1"/>
</dbReference>
<dbReference type="RefSeq" id="WP_116190529.1">
    <property type="nucleotide sequence ID" value="NZ_QTTN01000023.1"/>
</dbReference>
<evidence type="ECO:0000313" key="7">
    <source>
        <dbReference type="Proteomes" id="UP000256304"/>
    </source>
</evidence>
<dbReference type="SMART" id="SM00283">
    <property type="entry name" value="MA"/>
    <property type="match status" value="1"/>
</dbReference>
<dbReference type="Pfam" id="PF00015">
    <property type="entry name" value="MCPsignal"/>
    <property type="match status" value="1"/>
</dbReference>
<dbReference type="SUPFAM" id="SSF58104">
    <property type="entry name" value="Methyl-accepting chemotaxis protein (MCP) signaling domain"/>
    <property type="match status" value="1"/>
</dbReference>
<evidence type="ECO:0000256" key="3">
    <source>
        <dbReference type="PROSITE-ProRule" id="PRU00703"/>
    </source>
</evidence>